<evidence type="ECO:0000313" key="8">
    <source>
        <dbReference type="EMBL" id="ORY31185.1"/>
    </source>
</evidence>
<feature type="region of interest" description="Disordered" evidence="6">
    <location>
        <begin position="1"/>
        <end position="20"/>
    </location>
</feature>
<organism evidence="8 9">
    <name type="scientific">Rhizoclosmatium globosum</name>
    <dbReference type="NCBI Taxonomy" id="329046"/>
    <lineage>
        <taxon>Eukaryota</taxon>
        <taxon>Fungi</taxon>
        <taxon>Fungi incertae sedis</taxon>
        <taxon>Chytridiomycota</taxon>
        <taxon>Chytridiomycota incertae sedis</taxon>
        <taxon>Chytridiomycetes</taxon>
        <taxon>Chytridiales</taxon>
        <taxon>Chytriomycetaceae</taxon>
        <taxon>Rhizoclosmatium</taxon>
    </lineage>
</organism>
<dbReference type="AlphaFoldDB" id="A0A1Y2BAS8"/>
<keyword evidence="3 7" id="KW-0812">Transmembrane</keyword>
<evidence type="ECO:0000256" key="3">
    <source>
        <dbReference type="ARBA" id="ARBA00022692"/>
    </source>
</evidence>
<gene>
    <name evidence="8" type="ORF">BCR33DRAFT_857138</name>
</gene>
<keyword evidence="9" id="KW-1185">Reference proteome</keyword>
<dbReference type="EMBL" id="MCGO01000079">
    <property type="protein sequence ID" value="ORY31185.1"/>
    <property type="molecule type" value="Genomic_DNA"/>
</dbReference>
<evidence type="ECO:0000256" key="5">
    <source>
        <dbReference type="ARBA" id="ARBA00023136"/>
    </source>
</evidence>
<feature type="compositionally biased region" description="Polar residues" evidence="6">
    <location>
        <begin position="1"/>
        <end position="10"/>
    </location>
</feature>
<comment type="similarity">
    <text evidence="2">Belongs to the CD225/Dispanin family.</text>
</comment>
<dbReference type="OrthoDB" id="10334644at2759"/>
<evidence type="ECO:0000256" key="4">
    <source>
        <dbReference type="ARBA" id="ARBA00022989"/>
    </source>
</evidence>
<proteinExistence type="inferred from homology"/>
<feature type="transmembrane region" description="Helical" evidence="7">
    <location>
        <begin position="30"/>
        <end position="53"/>
    </location>
</feature>
<dbReference type="InterPro" id="IPR007593">
    <property type="entry name" value="CD225/Dispanin_fam"/>
</dbReference>
<name>A0A1Y2BAS8_9FUNG</name>
<protein>
    <submittedName>
        <fullName evidence="8">Uncharacterized protein</fullName>
    </submittedName>
</protein>
<evidence type="ECO:0000256" key="7">
    <source>
        <dbReference type="SAM" id="Phobius"/>
    </source>
</evidence>
<accession>A0A1Y2BAS8</accession>
<evidence type="ECO:0000256" key="2">
    <source>
        <dbReference type="ARBA" id="ARBA00006843"/>
    </source>
</evidence>
<dbReference type="GO" id="GO:0016020">
    <property type="term" value="C:membrane"/>
    <property type="evidence" value="ECO:0007669"/>
    <property type="project" value="UniProtKB-SubCell"/>
</dbReference>
<keyword evidence="5 7" id="KW-0472">Membrane</keyword>
<evidence type="ECO:0000313" key="9">
    <source>
        <dbReference type="Proteomes" id="UP000193642"/>
    </source>
</evidence>
<evidence type="ECO:0000256" key="6">
    <source>
        <dbReference type="SAM" id="MobiDB-lite"/>
    </source>
</evidence>
<sequence length="105" mass="11090">MESTADSANTPLLLDDLPQQPRPTAPLGEALIVSVLSLVCPCALPTALAAVWFSSKVDPHATDVESLTVSRTNASTARILVAVSSVLLVLLWIAFGLVLLQMLRP</sequence>
<dbReference type="Pfam" id="PF04505">
    <property type="entry name" value="CD225"/>
    <property type="match status" value="1"/>
</dbReference>
<feature type="transmembrane region" description="Helical" evidence="7">
    <location>
        <begin position="79"/>
        <end position="100"/>
    </location>
</feature>
<comment type="caution">
    <text evidence="8">The sequence shown here is derived from an EMBL/GenBank/DDBJ whole genome shotgun (WGS) entry which is preliminary data.</text>
</comment>
<dbReference type="Proteomes" id="UP000193642">
    <property type="component" value="Unassembled WGS sequence"/>
</dbReference>
<keyword evidence="4 7" id="KW-1133">Transmembrane helix</keyword>
<reference evidence="8 9" key="1">
    <citation type="submission" date="2016-07" db="EMBL/GenBank/DDBJ databases">
        <title>Pervasive Adenine N6-methylation of Active Genes in Fungi.</title>
        <authorList>
            <consortium name="DOE Joint Genome Institute"/>
            <person name="Mondo S.J."/>
            <person name="Dannebaum R.O."/>
            <person name="Kuo R.C."/>
            <person name="Labutti K."/>
            <person name="Haridas S."/>
            <person name="Kuo A."/>
            <person name="Salamov A."/>
            <person name="Ahrendt S.R."/>
            <person name="Lipzen A."/>
            <person name="Sullivan W."/>
            <person name="Andreopoulos W.B."/>
            <person name="Clum A."/>
            <person name="Lindquist E."/>
            <person name="Daum C."/>
            <person name="Ramamoorthy G.K."/>
            <person name="Gryganskyi A."/>
            <person name="Culley D."/>
            <person name="Magnuson J.K."/>
            <person name="James T.Y."/>
            <person name="O'Malley M.A."/>
            <person name="Stajich J.E."/>
            <person name="Spatafora J.W."/>
            <person name="Visel A."/>
            <person name="Grigoriev I.V."/>
        </authorList>
    </citation>
    <scope>NUCLEOTIDE SEQUENCE [LARGE SCALE GENOMIC DNA]</scope>
    <source>
        <strain evidence="8 9">JEL800</strain>
    </source>
</reference>
<evidence type="ECO:0000256" key="1">
    <source>
        <dbReference type="ARBA" id="ARBA00004370"/>
    </source>
</evidence>
<comment type="subcellular location">
    <subcellularLocation>
        <location evidence="1">Membrane</location>
    </subcellularLocation>
</comment>